<comment type="caution">
    <text evidence="1">The sequence shown here is derived from an EMBL/GenBank/DDBJ whole genome shotgun (WGS) entry which is preliminary data.</text>
</comment>
<accession>A0ABU6K9C3</accession>
<dbReference type="Proteomes" id="UP001335737">
    <property type="component" value="Unassembled WGS sequence"/>
</dbReference>
<gene>
    <name evidence="1" type="primary">ytxC</name>
    <name evidence="1" type="ORF">QGM71_00495</name>
</gene>
<dbReference type="NCBIfam" id="TIGR02834">
    <property type="entry name" value="spo_ytxC"/>
    <property type="match status" value="1"/>
</dbReference>
<keyword evidence="2" id="KW-1185">Reference proteome</keyword>
<organism evidence="1 2">
    <name type="scientific">Virgibacillus tibetensis</name>
    <dbReference type="NCBI Taxonomy" id="3042313"/>
    <lineage>
        <taxon>Bacteria</taxon>
        <taxon>Bacillati</taxon>
        <taxon>Bacillota</taxon>
        <taxon>Bacilli</taxon>
        <taxon>Bacillales</taxon>
        <taxon>Bacillaceae</taxon>
        <taxon>Virgibacillus</taxon>
    </lineage>
</organism>
<evidence type="ECO:0000313" key="2">
    <source>
        <dbReference type="Proteomes" id="UP001335737"/>
    </source>
</evidence>
<dbReference type="Pfam" id="PF08812">
    <property type="entry name" value="YtxC"/>
    <property type="match status" value="1"/>
</dbReference>
<evidence type="ECO:0000313" key="1">
    <source>
        <dbReference type="EMBL" id="MEC5421971.1"/>
    </source>
</evidence>
<dbReference type="PIRSF" id="PIRSF012563">
    <property type="entry name" value="YtxC"/>
    <property type="match status" value="1"/>
</dbReference>
<proteinExistence type="predicted"/>
<reference evidence="1 2" key="1">
    <citation type="journal article" date="2024" name="Int. J. Syst. Evol. Microbiol.">
        <title>Virgibacillus tibetensis sp. nov., isolated from salt lake on the Tibetan Plateau of China.</title>
        <authorList>
            <person name="Phurbu D."/>
            <person name="Liu Z.-X."/>
            <person name="Wang R."/>
            <person name="Zheng Y.-Y."/>
            <person name="Liu H.-C."/>
            <person name="Zhou Y.-G."/>
            <person name="Yu Y.-J."/>
            <person name="Li A.-H."/>
        </authorList>
    </citation>
    <scope>NUCLEOTIDE SEQUENCE [LARGE SCALE GENOMIC DNA]</scope>
    <source>
        <strain evidence="1 2">C22-A2</strain>
    </source>
</reference>
<name>A0ABU6K9C3_9BACI</name>
<protein>
    <submittedName>
        <fullName evidence="1">Sporulation protein YtxC</fullName>
    </submittedName>
</protein>
<dbReference type="RefSeq" id="WP_327605546.1">
    <property type="nucleotide sequence ID" value="NZ_JARZFX010000001.1"/>
</dbReference>
<dbReference type="EMBL" id="JARZFX010000001">
    <property type="protein sequence ID" value="MEC5421971.1"/>
    <property type="molecule type" value="Genomic_DNA"/>
</dbReference>
<sequence length="285" mass="34243">MLEVYFESDKEVIHFCEMLFRYNKQIELNWKTHEDWGNHLQFRDHIPNNDLVEAISQSMVDVFVSHRLGTMIEKVIREYYYYTNSDEIERIMELTHWIFSGEDEDSIQIRNNKDPKQVLFSLFITNIKNTTTIHFDSIVKFRLKVFKDKLIYLIGLAIDEFKREEDHQEFVNMLREYVVKKEPSFNIVHILQGSNFSFYKQNGKRFTKMELRKIMQNEPLYMVGLDSDELNLSPLVAMSPKKIKIYGDYPSEPKTLTVINIFQEKVDFQPYNKFPFPYYIDNHPN</sequence>
<dbReference type="InterPro" id="IPR014199">
    <property type="entry name" value="Spore_YtxC"/>
</dbReference>